<reference evidence="1" key="2">
    <citation type="journal article" date="2023" name="Microbiol Resour">
        <title>Decontamination and Annotation of the Draft Genome Sequence of the Oomycete Lagenidium giganteum ARSEF 373.</title>
        <authorList>
            <person name="Morgan W.R."/>
            <person name="Tartar A."/>
        </authorList>
    </citation>
    <scope>NUCLEOTIDE SEQUENCE</scope>
    <source>
        <strain evidence="1">ARSEF 373</strain>
    </source>
</reference>
<proteinExistence type="predicted"/>
<dbReference type="Proteomes" id="UP001146120">
    <property type="component" value="Unassembled WGS sequence"/>
</dbReference>
<organism evidence="1 2">
    <name type="scientific">Lagenidium giganteum</name>
    <dbReference type="NCBI Taxonomy" id="4803"/>
    <lineage>
        <taxon>Eukaryota</taxon>
        <taxon>Sar</taxon>
        <taxon>Stramenopiles</taxon>
        <taxon>Oomycota</taxon>
        <taxon>Peronosporomycetes</taxon>
        <taxon>Pythiales</taxon>
        <taxon>Pythiaceae</taxon>
    </lineage>
</organism>
<keyword evidence="2" id="KW-1185">Reference proteome</keyword>
<evidence type="ECO:0000313" key="1">
    <source>
        <dbReference type="EMBL" id="DAZ95643.1"/>
    </source>
</evidence>
<gene>
    <name evidence="1" type="ORF">N0F65_002272</name>
</gene>
<accession>A0AAV2YPE9</accession>
<comment type="caution">
    <text evidence="1">The sequence shown here is derived from an EMBL/GenBank/DDBJ whole genome shotgun (WGS) entry which is preliminary data.</text>
</comment>
<protein>
    <submittedName>
        <fullName evidence="1">Uncharacterized protein</fullName>
    </submittedName>
</protein>
<dbReference type="EMBL" id="DAKRPA010000196">
    <property type="protein sequence ID" value="DAZ95643.1"/>
    <property type="molecule type" value="Genomic_DNA"/>
</dbReference>
<sequence>MAMVELASTSFFFAGKDAATGKLVVFVDQRRRRHGKFQPSRAKEYLRDLSVCPDFLEASGARLVRGIMNCVSASNLATLMVPQDCFLLSRDETEQFHGTLAYHPACSPVVSINSACKTALKTVLRGNGKEVNHVIEEIFRKRAEPSGGFRDSDELLSFFNTKRFKVKLEEQMPSFQLKNRKHPENIS</sequence>
<evidence type="ECO:0000313" key="2">
    <source>
        <dbReference type="Proteomes" id="UP001146120"/>
    </source>
</evidence>
<name>A0AAV2YPE9_9STRA</name>
<reference evidence="1" key="1">
    <citation type="submission" date="2022-11" db="EMBL/GenBank/DDBJ databases">
        <authorList>
            <person name="Morgan W.R."/>
            <person name="Tartar A."/>
        </authorList>
    </citation>
    <scope>NUCLEOTIDE SEQUENCE</scope>
    <source>
        <strain evidence="1">ARSEF 373</strain>
    </source>
</reference>
<dbReference type="AlphaFoldDB" id="A0AAV2YPE9"/>